<dbReference type="Pfam" id="PF04811">
    <property type="entry name" value="Sec23_trunk"/>
    <property type="match status" value="1"/>
</dbReference>
<dbReference type="GO" id="GO:0030127">
    <property type="term" value="C:COPII vesicle coat"/>
    <property type="evidence" value="ECO:0007669"/>
    <property type="project" value="InterPro"/>
</dbReference>
<feature type="compositionally biased region" description="Low complexity" evidence="4">
    <location>
        <begin position="86"/>
        <end position="95"/>
    </location>
</feature>
<evidence type="ECO:0000259" key="5">
    <source>
        <dbReference type="Pfam" id="PF04810"/>
    </source>
</evidence>
<evidence type="ECO:0000259" key="7">
    <source>
        <dbReference type="Pfam" id="PF04815"/>
    </source>
</evidence>
<sequence length="1219" mass="131596">MESRPPVMRGTSPRPPMPGSTSAMRPGPPRAGSAPARPPGAPNAASVRPPSQVSLQGRRSPMPPPRSPAPSARPMQGRPPAPGARPPAAQAQAPGARPPMPARSPAPGARPPMPARSPAPGARPGMPPPRSPAPPRTGTTSQPGTPASAQTLPASMQRMKLQGVPARPPAMAATEPPESVTPTAAVPRPPAPTAAPAPPAGVARTKRAARAYHQDATAPASSGWNDVMARPPPPQAEWQQQAAQRAEYRAAQQARPMEDDNNFDSALDQIPGSRNVLSAAQRAANRAALQGSASAPMRNVSGQAALQGMPTTNANDRAGRPKIDPDHIPSPVDAQYADQQFFYHEFFGTCSREGMPLSTTNFAAIDQGNCSPKFMRLTTYCMPSSDEVAQASKLPIALTVQPFAQLRADEAPVPVTDPGASGPPRCKRCRAYINPWCLFVEGGSKWICCLCGTASEVSQDYFCNLDINGRRADLDQRPELTHGSVDFLVPTEYWAVQAPTDVSAMLPVSTIVPTMTKKLTTTTKLRDNVDRLANVDTGNESANSAAKVAQAAGDAALDSLHLGKGHTTVRAPRPMTYMFVIDVSFSAVRCGSLKVCTRAIKHALYGSTEQGAAPPSDDQHGAPGFGLPPGSKVCILTFDQALHFYNLDASLGQAQMIYMADIEDPFVPISQGLLVDPWASRSVIEGLLNDLPNLFASTTVAEAALGAVVRASQAVLNGIGGQLNLFLSTIPTVGPGKLKHREDTKLYGTEQEKNLFTAQDAFYQKIGVDLALAGVGVNTFFFPSQYIDVASIGYLAGETGGELFFHPRFDPVRDGARVMAEVQRMILRETAYNVTTRIRCSHGLRVVKHFGNFHRHGLTDLEMGTWDADKAFSALIKHEARLEESREAYFQSATLYTAARGERRVRVHTMAVPVSSTLGNVFRYADMDSTVAHYAKEAATLAHTKSLKDVRSYLTSRCVAILLAYRKNCASTTSPGQLILPESYKLFPLYTLALMKNKAIKGGNVTSDVRVYFFRLLLSHGVGAIMSLLYPRMVALHTLSPEDGFPIVPAQGLTPEKQMVEDALLKVVHVPRAMRPSFLRMEPHGAYLLDNGEWCLLWLGAEVNPKFLEDLYGVTSLDEMDPRMTSLPKLPTKLSQQVRGLIQSYAEQRGKATLQVVMARQNRDGMEVEFANNLVEDQNNDAMSYVDYLCHVHRVISSDMSSGKEDKNSSSGSLWKTFM</sequence>
<evidence type="ECO:0000256" key="1">
    <source>
        <dbReference type="ARBA" id="ARBA00008334"/>
    </source>
</evidence>
<feature type="domain" description="Zinc finger Sec23/Sec24-type" evidence="5">
    <location>
        <begin position="423"/>
        <end position="461"/>
    </location>
</feature>
<dbReference type="AlphaFoldDB" id="A0A0M8MXP3"/>
<evidence type="ECO:0000259" key="8">
    <source>
        <dbReference type="Pfam" id="PF08033"/>
    </source>
</evidence>
<dbReference type="PANTHER" id="PTHR13803">
    <property type="entry name" value="SEC24-RELATED PROTEIN"/>
    <property type="match status" value="1"/>
</dbReference>
<keyword evidence="3" id="KW-0653">Protein transport</keyword>
<feature type="domain" description="Sec23/Sec24 helical" evidence="7">
    <location>
        <begin position="926"/>
        <end position="1025"/>
    </location>
</feature>
<feature type="compositionally biased region" description="Pro residues" evidence="4">
    <location>
        <begin position="125"/>
        <end position="135"/>
    </location>
</feature>
<feature type="region of interest" description="Disordered" evidence="4">
    <location>
        <begin position="307"/>
        <end position="331"/>
    </location>
</feature>
<feature type="compositionally biased region" description="Pro residues" evidence="4">
    <location>
        <begin position="96"/>
        <end position="117"/>
    </location>
</feature>
<evidence type="ECO:0000256" key="2">
    <source>
        <dbReference type="ARBA" id="ARBA00022448"/>
    </source>
</evidence>
<feature type="compositionally biased region" description="Polar residues" evidence="4">
    <location>
        <begin position="1209"/>
        <end position="1219"/>
    </location>
</feature>
<feature type="compositionally biased region" description="Pro residues" evidence="4">
    <location>
        <begin position="187"/>
        <end position="199"/>
    </location>
</feature>
<gene>
    <name evidence="9" type="ORF">Malapachy_3241</name>
</gene>
<dbReference type="STRING" id="77020.A0A0M8MXP3"/>
<dbReference type="Proteomes" id="UP000037751">
    <property type="component" value="Unassembled WGS sequence"/>
</dbReference>
<dbReference type="GO" id="GO:0008270">
    <property type="term" value="F:zinc ion binding"/>
    <property type="evidence" value="ECO:0007669"/>
    <property type="project" value="InterPro"/>
</dbReference>
<dbReference type="PANTHER" id="PTHR13803:SF4">
    <property type="entry name" value="SECRETORY 24CD, ISOFORM C"/>
    <property type="match status" value="1"/>
</dbReference>
<evidence type="ECO:0000259" key="6">
    <source>
        <dbReference type="Pfam" id="PF04811"/>
    </source>
</evidence>
<dbReference type="Pfam" id="PF04815">
    <property type="entry name" value="Sec23_helical"/>
    <property type="match status" value="1"/>
</dbReference>
<dbReference type="VEuPathDB" id="FungiDB:Malapachy_3241"/>
<keyword evidence="2" id="KW-0813">Transport</keyword>
<dbReference type="Gene3D" id="3.40.50.410">
    <property type="entry name" value="von Willebrand factor, type A domain"/>
    <property type="match status" value="1"/>
</dbReference>
<dbReference type="InterPro" id="IPR036175">
    <property type="entry name" value="Sec23/24_helical_dom_sf"/>
</dbReference>
<evidence type="ECO:0000313" key="9">
    <source>
        <dbReference type="EMBL" id="KOS15850.1"/>
    </source>
</evidence>
<dbReference type="OrthoDB" id="49016at2759"/>
<dbReference type="EMBL" id="LGAV01000001">
    <property type="protein sequence ID" value="KOS15850.1"/>
    <property type="molecule type" value="Genomic_DNA"/>
</dbReference>
<dbReference type="InterPro" id="IPR006896">
    <property type="entry name" value="Sec23/24_trunk_dom"/>
</dbReference>
<feature type="compositionally biased region" description="Basic and acidic residues" evidence="4">
    <location>
        <begin position="317"/>
        <end position="327"/>
    </location>
</feature>
<feature type="domain" description="Sec23/Sec24 trunk" evidence="6">
    <location>
        <begin position="572"/>
        <end position="826"/>
    </location>
</feature>
<dbReference type="InterPro" id="IPR036174">
    <property type="entry name" value="Znf_Sec23_Sec24_sf"/>
</dbReference>
<dbReference type="GO" id="GO:0090110">
    <property type="term" value="P:COPII-coated vesicle cargo loading"/>
    <property type="evidence" value="ECO:0007669"/>
    <property type="project" value="TreeGrafter"/>
</dbReference>
<dbReference type="InterPro" id="IPR006900">
    <property type="entry name" value="Sec23/24_helical_dom"/>
</dbReference>
<dbReference type="InterPro" id="IPR006895">
    <property type="entry name" value="Znf_Sec23_Sec24"/>
</dbReference>
<dbReference type="Gene3D" id="2.30.30.380">
    <property type="entry name" value="Zn-finger domain of Sec23/24"/>
    <property type="match status" value="1"/>
</dbReference>
<dbReference type="RefSeq" id="XP_017993482.1">
    <property type="nucleotide sequence ID" value="XM_018137718.1"/>
</dbReference>
<dbReference type="InterPro" id="IPR036465">
    <property type="entry name" value="vWFA_dom_sf"/>
</dbReference>
<dbReference type="SUPFAM" id="SSF53300">
    <property type="entry name" value="vWA-like"/>
    <property type="match status" value="1"/>
</dbReference>
<dbReference type="InterPro" id="IPR012990">
    <property type="entry name" value="Beta-sandwich_Sec23_24"/>
</dbReference>
<dbReference type="SUPFAM" id="SSF81811">
    <property type="entry name" value="Helical domain of Sec23/24"/>
    <property type="match status" value="1"/>
</dbReference>
<keyword evidence="10" id="KW-1185">Reference proteome</keyword>
<dbReference type="Gene3D" id="2.60.40.1670">
    <property type="entry name" value="beta-sandwich domain of Sec23/24"/>
    <property type="match status" value="1"/>
</dbReference>
<dbReference type="Gene3D" id="1.20.120.730">
    <property type="entry name" value="Sec23/Sec24 helical domain"/>
    <property type="match status" value="1"/>
</dbReference>
<comment type="similarity">
    <text evidence="1">Belongs to the SEC23/SEC24 family. SEC24 subfamily.</text>
</comment>
<feature type="region of interest" description="Disordered" evidence="4">
    <location>
        <begin position="1200"/>
        <end position="1219"/>
    </location>
</feature>
<evidence type="ECO:0000313" key="10">
    <source>
        <dbReference type="Proteomes" id="UP000037751"/>
    </source>
</evidence>
<reference evidence="9 10" key="1">
    <citation type="submission" date="2015-07" db="EMBL/GenBank/DDBJ databases">
        <title>Draft Genome Sequence of Malassezia furfur CBS1878 and Malassezia pachydermatis CBS1879.</title>
        <authorList>
            <person name="Triana S."/>
            <person name="Ohm R."/>
            <person name="Gonzalez A."/>
            <person name="DeCock H."/>
            <person name="Restrepo S."/>
            <person name="Celis A."/>
        </authorList>
    </citation>
    <scope>NUCLEOTIDE SEQUENCE [LARGE SCALE GENOMIC DNA]</scope>
    <source>
        <strain evidence="9 10">CBS 1879</strain>
    </source>
</reference>
<evidence type="ECO:0000256" key="3">
    <source>
        <dbReference type="ARBA" id="ARBA00022927"/>
    </source>
</evidence>
<dbReference type="SUPFAM" id="SSF82919">
    <property type="entry name" value="Zn-finger domain of Sec23/24"/>
    <property type="match status" value="1"/>
</dbReference>
<dbReference type="Pfam" id="PF08033">
    <property type="entry name" value="Sec23_BS"/>
    <property type="match status" value="1"/>
</dbReference>
<feature type="region of interest" description="Disordered" evidence="4">
    <location>
        <begin position="1"/>
        <end position="269"/>
    </location>
</feature>
<name>A0A0M8MXP3_9BASI</name>
<comment type="caution">
    <text evidence="9">The sequence shown here is derived from an EMBL/GenBank/DDBJ whole genome shotgun (WGS) entry which is preliminary data.</text>
</comment>
<dbReference type="GO" id="GO:0000149">
    <property type="term" value="F:SNARE binding"/>
    <property type="evidence" value="ECO:0007669"/>
    <property type="project" value="TreeGrafter"/>
</dbReference>
<protein>
    <submittedName>
        <fullName evidence="9">Protein transport protein sec24c</fullName>
    </submittedName>
</protein>
<evidence type="ECO:0000256" key="4">
    <source>
        <dbReference type="SAM" id="MobiDB-lite"/>
    </source>
</evidence>
<accession>A0A0M8MXP3</accession>
<dbReference type="Gene3D" id="3.40.20.10">
    <property type="entry name" value="Severin"/>
    <property type="match status" value="1"/>
</dbReference>
<dbReference type="SUPFAM" id="SSF81995">
    <property type="entry name" value="beta-sandwich domain of Sec23/24"/>
    <property type="match status" value="1"/>
</dbReference>
<dbReference type="GO" id="GO:0006886">
    <property type="term" value="P:intracellular protein transport"/>
    <property type="evidence" value="ECO:0007669"/>
    <property type="project" value="InterPro"/>
</dbReference>
<dbReference type="SUPFAM" id="SSF82754">
    <property type="entry name" value="C-terminal, gelsolin-like domain of Sec23/24"/>
    <property type="match status" value="1"/>
</dbReference>
<dbReference type="InterPro" id="IPR050550">
    <property type="entry name" value="SEC23_SEC24_subfamily"/>
</dbReference>
<dbReference type="GeneID" id="28729594"/>
<dbReference type="Pfam" id="PF04810">
    <property type="entry name" value="zf-Sec23_Sec24"/>
    <property type="match status" value="1"/>
</dbReference>
<feature type="domain" description="Sec23/Sec24 beta-sandwich" evidence="8">
    <location>
        <begin position="831"/>
        <end position="915"/>
    </location>
</feature>
<feature type="compositionally biased region" description="Low complexity" evidence="4">
    <location>
        <begin position="236"/>
        <end position="255"/>
    </location>
</feature>
<dbReference type="InterPro" id="IPR036180">
    <property type="entry name" value="Gelsolin-like_dom_sf"/>
</dbReference>
<feature type="compositionally biased region" description="Polar residues" evidence="4">
    <location>
        <begin position="137"/>
        <end position="154"/>
    </location>
</feature>
<dbReference type="GO" id="GO:0070971">
    <property type="term" value="C:endoplasmic reticulum exit site"/>
    <property type="evidence" value="ECO:0007669"/>
    <property type="project" value="TreeGrafter"/>
</dbReference>
<proteinExistence type="inferred from homology"/>
<organism evidence="9 10">
    <name type="scientific">Malassezia pachydermatis</name>
    <dbReference type="NCBI Taxonomy" id="77020"/>
    <lineage>
        <taxon>Eukaryota</taxon>
        <taxon>Fungi</taxon>
        <taxon>Dikarya</taxon>
        <taxon>Basidiomycota</taxon>
        <taxon>Ustilaginomycotina</taxon>
        <taxon>Malasseziomycetes</taxon>
        <taxon>Malasseziales</taxon>
        <taxon>Malasseziaceae</taxon>
        <taxon>Malassezia</taxon>
    </lineage>
</organism>
<dbReference type="InterPro" id="IPR029006">
    <property type="entry name" value="ADF-H/Gelsolin-like_dom_sf"/>
</dbReference>